<protein>
    <submittedName>
        <fullName evidence="2">Uncharacterized protein</fullName>
    </submittedName>
</protein>
<gene>
    <name evidence="2" type="ORF">IEQ34_013267</name>
</gene>
<evidence type="ECO:0000313" key="3">
    <source>
        <dbReference type="Proteomes" id="UP000775213"/>
    </source>
</evidence>
<dbReference type="Proteomes" id="UP000775213">
    <property type="component" value="Unassembled WGS sequence"/>
</dbReference>
<dbReference type="EMBL" id="JAGFBR010000012">
    <property type="protein sequence ID" value="KAH0457952.1"/>
    <property type="molecule type" value="Genomic_DNA"/>
</dbReference>
<evidence type="ECO:0000313" key="2">
    <source>
        <dbReference type="EMBL" id="KAH0457952.1"/>
    </source>
</evidence>
<comment type="caution">
    <text evidence="2">The sequence shown here is derived from an EMBL/GenBank/DDBJ whole genome shotgun (WGS) entry which is preliminary data.</text>
</comment>
<evidence type="ECO:0000256" key="1">
    <source>
        <dbReference type="SAM" id="MobiDB-lite"/>
    </source>
</evidence>
<feature type="region of interest" description="Disordered" evidence="1">
    <location>
        <begin position="61"/>
        <end position="84"/>
    </location>
</feature>
<sequence>MHDDKAETTWPQLIAALASRRKQETRRKDTMKTTAIEAVERAIEELSKAKLFCADTERRSELNKNAPHHPPLCTEIDIGRRGYT</sequence>
<name>A0AAV7GQY0_DENCH</name>
<reference evidence="2 3" key="1">
    <citation type="journal article" date="2021" name="Hortic Res">
        <title>Chromosome-scale assembly of the Dendrobium chrysotoxum genome enhances the understanding of orchid evolution.</title>
        <authorList>
            <person name="Zhang Y."/>
            <person name="Zhang G.Q."/>
            <person name="Zhang D."/>
            <person name="Liu X.D."/>
            <person name="Xu X.Y."/>
            <person name="Sun W.H."/>
            <person name="Yu X."/>
            <person name="Zhu X."/>
            <person name="Wang Z.W."/>
            <person name="Zhao X."/>
            <person name="Zhong W.Y."/>
            <person name="Chen H."/>
            <person name="Yin W.L."/>
            <person name="Huang T."/>
            <person name="Niu S.C."/>
            <person name="Liu Z.J."/>
        </authorList>
    </citation>
    <scope>NUCLEOTIDE SEQUENCE [LARGE SCALE GENOMIC DNA]</scope>
    <source>
        <strain evidence="2">Lindl</strain>
    </source>
</reference>
<proteinExistence type="predicted"/>
<keyword evidence="3" id="KW-1185">Reference proteome</keyword>
<organism evidence="2 3">
    <name type="scientific">Dendrobium chrysotoxum</name>
    <name type="common">Orchid</name>
    <dbReference type="NCBI Taxonomy" id="161865"/>
    <lineage>
        <taxon>Eukaryota</taxon>
        <taxon>Viridiplantae</taxon>
        <taxon>Streptophyta</taxon>
        <taxon>Embryophyta</taxon>
        <taxon>Tracheophyta</taxon>
        <taxon>Spermatophyta</taxon>
        <taxon>Magnoliopsida</taxon>
        <taxon>Liliopsida</taxon>
        <taxon>Asparagales</taxon>
        <taxon>Orchidaceae</taxon>
        <taxon>Epidendroideae</taxon>
        <taxon>Malaxideae</taxon>
        <taxon>Dendrobiinae</taxon>
        <taxon>Dendrobium</taxon>
    </lineage>
</organism>
<accession>A0AAV7GQY0</accession>
<dbReference type="AlphaFoldDB" id="A0AAV7GQY0"/>